<gene>
    <name evidence="1" type="ORF">J3359_03225</name>
</gene>
<organism evidence="1 2">
    <name type="scientific">Polaribacter cellanae</name>
    <dbReference type="NCBI Taxonomy" id="2818493"/>
    <lineage>
        <taxon>Bacteria</taxon>
        <taxon>Pseudomonadati</taxon>
        <taxon>Bacteroidota</taxon>
        <taxon>Flavobacteriia</taxon>
        <taxon>Flavobacteriales</taxon>
        <taxon>Flavobacteriaceae</taxon>
    </lineage>
</organism>
<dbReference type="Proteomes" id="UP000663920">
    <property type="component" value="Chromosome"/>
</dbReference>
<evidence type="ECO:0000313" key="2">
    <source>
        <dbReference type="Proteomes" id="UP000663920"/>
    </source>
</evidence>
<name>A0A975CPD4_9FLAO</name>
<proteinExistence type="predicted"/>
<reference evidence="1 2" key="1">
    <citation type="submission" date="2021-03" db="EMBL/GenBank/DDBJ databases">
        <title>Complete genome of Polaribacter_sp.SM13.</title>
        <authorList>
            <person name="Jeong S.W."/>
            <person name="Bae J.W."/>
        </authorList>
    </citation>
    <scope>NUCLEOTIDE SEQUENCE [LARGE SCALE GENOMIC DNA]</scope>
    <source>
        <strain evidence="1 2">SM13</strain>
    </source>
</reference>
<dbReference type="AlphaFoldDB" id="A0A975CPD4"/>
<dbReference type="EMBL" id="CP071869">
    <property type="protein sequence ID" value="QTE23303.1"/>
    <property type="molecule type" value="Genomic_DNA"/>
</dbReference>
<accession>A0A975CPD4</accession>
<keyword evidence="2" id="KW-1185">Reference proteome</keyword>
<dbReference type="KEGG" id="pcea:J3359_03225"/>
<sequence length="378" mass="43363">MTEDEKYTFLKELVKEEQVIDELLIYSKNKFISNEQKTNTLLEDSYVDTWERYSEESKEIGVFETLKKYIVQLQFPVQKGISKTGAYINTTLRGKSNLNKSALKLNQPKGLKLEIYKSALVGSVPVLIIPDDEDFNTLVCALSNKNEPKELTKSMGASFINGINNWDRIHQLKADWLQGNSTGNWSLYFKENILPKPHLFKDKLIILSTKEYSGIKSQSIGVSKSTWKLSSLIIRREHECAHLFTLKHYGVMANNMHDEIIADYAGITKVLGHFNKDWCLHFIGLENYPKYRNGARLENYQGKNKLSEQAFEGLKRIIKNVTESIFQFDNSLGKIQSATDQLHRIKSICEVDLITMASSKGKQKLMEKYNSKQVTILV</sequence>
<dbReference type="Pfam" id="PF22541">
    <property type="entry name" value="DUF7005"/>
    <property type="match status" value="1"/>
</dbReference>
<dbReference type="InterPro" id="IPR054274">
    <property type="entry name" value="DUF7005"/>
</dbReference>
<protein>
    <submittedName>
        <fullName evidence="1">Uncharacterized protein</fullName>
    </submittedName>
</protein>
<evidence type="ECO:0000313" key="1">
    <source>
        <dbReference type="EMBL" id="QTE23303.1"/>
    </source>
</evidence>
<dbReference type="RefSeq" id="WP_208079314.1">
    <property type="nucleotide sequence ID" value="NZ_CP071869.1"/>
</dbReference>